<dbReference type="RefSeq" id="XP_001304968.1">
    <property type="nucleotide sequence ID" value="XM_001304967.1"/>
</dbReference>
<reference evidence="4" key="2">
    <citation type="journal article" date="2007" name="Science">
        <title>Draft genome sequence of the sexually transmitted pathogen Trichomonas vaginalis.</title>
        <authorList>
            <person name="Carlton J.M."/>
            <person name="Hirt R.P."/>
            <person name="Silva J.C."/>
            <person name="Delcher A.L."/>
            <person name="Schatz M."/>
            <person name="Zhao Q."/>
            <person name="Wortman J.R."/>
            <person name="Bidwell S.L."/>
            <person name="Alsmark U.C.M."/>
            <person name="Besteiro S."/>
            <person name="Sicheritz-Ponten T."/>
            <person name="Noel C.J."/>
            <person name="Dacks J.B."/>
            <person name="Foster P.G."/>
            <person name="Simillion C."/>
            <person name="Van de Peer Y."/>
            <person name="Miranda-Saavedra D."/>
            <person name="Barton G.J."/>
            <person name="Westrop G.D."/>
            <person name="Mueller S."/>
            <person name="Dessi D."/>
            <person name="Fiori P.L."/>
            <person name="Ren Q."/>
            <person name="Paulsen I."/>
            <person name="Zhang H."/>
            <person name="Bastida-Corcuera F.D."/>
            <person name="Simoes-Barbosa A."/>
            <person name="Brown M.T."/>
            <person name="Hayes R.D."/>
            <person name="Mukherjee M."/>
            <person name="Okumura C.Y."/>
            <person name="Schneider R."/>
            <person name="Smith A.J."/>
            <person name="Vanacova S."/>
            <person name="Villalvazo M."/>
            <person name="Haas B.J."/>
            <person name="Pertea M."/>
            <person name="Feldblyum T.V."/>
            <person name="Utterback T.R."/>
            <person name="Shu C.L."/>
            <person name="Osoegawa K."/>
            <person name="de Jong P.J."/>
            <person name="Hrdy I."/>
            <person name="Horvathova L."/>
            <person name="Zubacova Z."/>
            <person name="Dolezal P."/>
            <person name="Malik S.B."/>
            <person name="Logsdon J.M. Jr."/>
            <person name="Henze K."/>
            <person name="Gupta A."/>
            <person name="Wang C.C."/>
            <person name="Dunne R.L."/>
            <person name="Upcroft J.A."/>
            <person name="Upcroft P."/>
            <person name="White O."/>
            <person name="Salzberg S.L."/>
            <person name="Tang P."/>
            <person name="Chiu C.-H."/>
            <person name="Lee Y.-S."/>
            <person name="Embley T.M."/>
            <person name="Coombs G.H."/>
            <person name="Mottram J.C."/>
            <person name="Tachezy J."/>
            <person name="Fraser-Liggett C.M."/>
            <person name="Johnson P.J."/>
        </authorList>
    </citation>
    <scope>NUCLEOTIDE SEQUENCE [LARGE SCALE GENOMIC DNA]</scope>
    <source>
        <strain evidence="4">G3</strain>
    </source>
</reference>
<dbReference type="VEuPathDB" id="TrichDB:TVAGG3_0164550"/>
<dbReference type="Gene3D" id="1.25.40.20">
    <property type="entry name" value="Ankyrin repeat-containing domain"/>
    <property type="match status" value="1"/>
</dbReference>
<name>A2FSU9_TRIV3</name>
<dbReference type="SUPFAM" id="SSF48403">
    <property type="entry name" value="Ankyrin repeat"/>
    <property type="match status" value="2"/>
</dbReference>
<gene>
    <name evidence="4" type="ORF">TVAG_141550</name>
</gene>
<dbReference type="InterPro" id="IPR020683">
    <property type="entry name" value="DUF3447"/>
</dbReference>
<accession>A2FSU9</accession>
<keyword evidence="2" id="KW-0812">Transmembrane</keyword>
<dbReference type="Pfam" id="PF11929">
    <property type="entry name" value="DUF3447"/>
    <property type="match status" value="1"/>
</dbReference>
<sequence length="487" mass="56449">MSNNTISPKPYDELMARYKDYITAFDSIYKLNSNEKNEISKVYKLIKTNLIETKIIMPDQMINIISEASNNNLRYLNGYLAICKLIYDEYHPQNIVRISKFFDYFAHKEYGIFFDEKNKYKVKKFEIDRLTKAILNDDQKALMHITQSKNFNVKQKIKNVFEHSSYIEYSLLELCCFHGSVNCFNYLTSTYNSKITSHCLAYSFLHDNNEIREECMKAKKPNWGCMMNALVSHHNDYVLLLLKDKEFKINLETCVNHNNLQAFLIYLDQTNEMGECFQYSGGFNLPGLCEYFLSHGVSVNNQDENVKMSIYHAAYHGCYDSLKYLISRGINVRDVKPKYGPNPLNVAVRSGSIETAELLIKNGVEVNSIDSYNVGPLCYAIENGRVDMVRMLIAHGAEPFNRKIYFEACLTQAVRESSLEVVEFLLSLGASILEGDDNEFTPFITSFAYNRKDMAYSMLFYKSNVLTYCYGLIVMLILFILLKFMKR</sequence>
<feature type="domain" description="DUF3447" evidence="3">
    <location>
        <begin position="191"/>
        <end position="266"/>
    </location>
</feature>
<dbReference type="InParanoid" id="A2FSU9"/>
<feature type="repeat" description="ANK" evidence="1">
    <location>
        <begin position="339"/>
        <end position="371"/>
    </location>
</feature>
<keyword evidence="5" id="KW-1185">Reference proteome</keyword>
<dbReference type="KEGG" id="tva:4749745"/>
<dbReference type="InterPro" id="IPR002110">
    <property type="entry name" value="Ankyrin_rpt"/>
</dbReference>
<evidence type="ECO:0000313" key="5">
    <source>
        <dbReference type="Proteomes" id="UP000001542"/>
    </source>
</evidence>
<dbReference type="eggNOG" id="KOG4177">
    <property type="taxonomic scope" value="Eukaryota"/>
</dbReference>
<protein>
    <recommendedName>
        <fullName evidence="3">DUF3447 domain-containing protein</fullName>
    </recommendedName>
</protein>
<dbReference type="PANTHER" id="PTHR24182:SF13">
    <property type="entry name" value="LD18443P"/>
    <property type="match status" value="1"/>
</dbReference>
<dbReference type="STRING" id="5722.A2FSU9"/>
<dbReference type="AlphaFoldDB" id="A2FSU9"/>
<dbReference type="EMBL" id="DS113995">
    <property type="protein sequence ID" value="EAX92038.1"/>
    <property type="molecule type" value="Genomic_DNA"/>
</dbReference>
<dbReference type="Pfam" id="PF12796">
    <property type="entry name" value="Ank_2"/>
    <property type="match status" value="1"/>
</dbReference>
<keyword evidence="2" id="KW-1133">Transmembrane helix</keyword>
<dbReference type="Proteomes" id="UP000001542">
    <property type="component" value="Unassembled WGS sequence"/>
</dbReference>
<keyword evidence="1" id="KW-0040">ANK repeat</keyword>
<dbReference type="InterPro" id="IPR036770">
    <property type="entry name" value="Ankyrin_rpt-contain_sf"/>
</dbReference>
<proteinExistence type="predicted"/>
<evidence type="ECO:0000313" key="4">
    <source>
        <dbReference type="EMBL" id="EAX92038.1"/>
    </source>
</evidence>
<keyword evidence="2" id="KW-0472">Membrane</keyword>
<dbReference type="VEuPathDB" id="TrichDB:TVAG_141550"/>
<organism evidence="4 5">
    <name type="scientific">Trichomonas vaginalis (strain ATCC PRA-98 / G3)</name>
    <dbReference type="NCBI Taxonomy" id="412133"/>
    <lineage>
        <taxon>Eukaryota</taxon>
        <taxon>Metamonada</taxon>
        <taxon>Parabasalia</taxon>
        <taxon>Trichomonadida</taxon>
        <taxon>Trichomonadidae</taxon>
        <taxon>Trichomonas</taxon>
    </lineage>
</organism>
<dbReference type="PROSITE" id="PS50297">
    <property type="entry name" value="ANK_REP_REGION"/>
    <property type="match status" value="1"/>
</dbReference>
<reference evidence="4" key="1">
    <citation type="submission" date="2006-10" db="EMBL/GenBank/DDBJ databases">
        <authorList>
            <person name="Amadeo P."/>
            <person name="Zhao Q."/>
            <person name="Wortman J."/>
            <person name="Fraser-Liggett C."/>
            <person name="Carlton J."/>
        </authorList>
    </citation>
    <scope>NUCLEOTIDE SEQUENCE</scope>
    <source>
        <strain evidence="4">G3</strain>
    </source>
</reference>
<evidence type="ECO:0000259" key="3">
    <source>
        <dbReference type="Pfam" id="PF11929"/>
    </source>
</evidence>
<evidence type="ECO:0000256" key="1">
    <source>
        <dbReference type="PROSITE-ProRule" id="PRU00023"/>
    </source>
</evidence>
<dbReference type="SMART" id="SM00248">
    <property type="entry name" value="ANK"/>
    <property type="match status" value="6"/>
</dbReference>
<dbReference type="SMR" id="A2FSU9"/>
<dbReference type="Pfam" id="PF13637">
    <property type="entry name" value="Ank_4"/>
    <property type="match status" value="1"/>
</dbReference>
<evidence type="ECO:0000256" key="2">
    <source>
        <dbReference type="SAM" id="Phobius"/>
    </source>
</evidence>
<feature type="transmembrane region" description="Helical" evidence="2">
    <location>
        <begin position="465"/>
        <end position="485"/>
    </location>
</feature>
<dbReference type="PANTHER" id="PTHR24182">
    <property type="entry name" value="ANKYRIN REPEAT AND SOCS BOX CONTAINING 4"/>
    <property type="match status" value="1"/>
</dbReference>
<dbReference type="PROSITE" id="PS50088">
    <property type="entry name" value="ANK_REPEAT"/>
    <property type="match status" value="1"/>
</dbReference>